<dbReference type="NCBIfam" id="TIGR01126">
    <property type="entry name" value="pdi_dom"/>
    <property type="match status" value="2"/>
</dbReference>
<proteinExistence type="inferred from homology"/>
<dbReference type="OrthoDB" id="72053at2759"/>
<comment type="subcellular location">
    <subcellularLocation>
        <location evidence="2">Endoplasmic reticulum lumen</location>
    </subcellularLocation>
</comment>
<dbReference type="Proteomes" id="UP000187209">
    <property type="component" value="Unassembled WGS sequence"/>
</dbReference>
<dbReference type="InterPro" id="IPR005792">
    <property type="entry name" value="Prot_disulphide_isomerase"/>
</dbReference>
<dbReference type="InterPro" id="IPR013766">
    <property type="entry name" value="Thioredoxin_domain"/>
</dbReference>
<dbReference type="CDD" id="cd02961">
    <property type="entry name" value="PDI_a_family"/>
    <property type="match status" value="1"/>
</dbReference>
<dbReference type="EC" id="5.3.4.1" evidence="4 13"/>
<dbReference type="InterPro" id="IPR005788">
    <property type="entry name" value="PDI_thioredoxin-like_dom"/>
</dbReference>
<evidence type="ECO:0000313" key="15">
    <source>
        <dbReference type="EMBL" id="OMJ67705.1"/>
    </source>
</evidence>
<dbReference type="Pfam" id="PF00085">
    <property type="entry name" value="Thioredoxin"/>
    <property type="match status" value="2"/>
</dbReference>
<reference evidence="15 16" key="1">
    <citation type="submission" date="2016-11" db="EMBL/GenBank/DDBJ databases">
        <title>The macronuclear genome of Stentor coeruleus: a giant cell with tiny introns.</title>
        <authorList>
            <person name="Slabodnick M."/>
            <person name="Ruby J.G."/>
            <person name="Reiff S.B."/>
            <person name="Swart E.C."/>
            <person name="Gosai S."/>
            <person name="Prabakaran S."/>
            <person name="Witkowska E."/>
            <person name="Larue G.E."/>
            <person name="Fisher S."/>
            <person name="Freeman R.M."/>
            <person name="Gunawardena J."/>
            <person name="Chu W."/>
            <person name="Stover N.A."/>
            <person name="Gregory B.D."/>
            <person name="Nowacki M."/>
            <person name="Derisi J."/>
            <person name="Roy S.W."/>
            <person name="Marshall W.F."/>
            <person name="Sood P."/>
        </authorList>
    </citation>
    <scope>NUCLEOTIDE SEQUENCE [LARGE SCALE GENOMIC DNA]</scope>
    <source>
        <strain evidence="15">WM001</strain>
    </source>
</reference>
<evidence type="ECO:0000256" key="10">
    <source>
        <dbReference type="ARBA" id="ARBA00023284"/>
    </source>
</evidence>
<feature type="disulfide bond" description="Redox-active" evidence="11">
    <location>
        <begin position="387"/>
        <end position="390"/>
    </location>
</feature>
<evidence type="ECO:0000256" key="7">
    <source>
        <dbReference type="ARBA" id="ARBA00022824"/>
    </source>
</evidence>
<gene>
    <name evidence="15" type="ORF">SteCoe_35059</name>
</gene>
<evidence type="ECO:0000256" key="13">
    <source>
        <dbReference type="RuleBase" id="RU361130"/>
    </source>
</evidence>
<evidence type="ECO:0000259" key="14">
    <source>
        <dbReference type="PROSITE" id="PS51352"/>
    </source>
</evidence>
<evidence type="ECO:0000256" key="3">
    <source>
        <dbReference type="ARBA" id="ARBA00006347"/>
    </source>
</evidence>
<dbReference type="FunFam" id="3.40.30.10:FF:000023">
    <property type="entry name" value="Protein disulfide-isomerase"/>
    <property type="match status" value="1"/>
</dbReference>
<evidence type="ECO:0000256" key="4">
    <source>
        <dbReference type="ARBA" id="ARBA00012723"/>
    </source>
</evidence>
<keyword evidence="6" id="KW-0677">Repeat</keyword>
<evidence type="ECO:0000256" key="9">
    <source>
        <dbReference type="ARBA" id="ARBA00023235"/>
    </source>
</evidence>
<evidence type="ECO:0000313" key="16">
    <source>
        <dbReference type="Proteomes" id="UP000187209"/>
    </source>
</evidence>
<keyword evidence="9 13" id="KW-0413">Isomerase</keyword>
<sequence>MAARMLLGLVLALGVFGEITEEEGVWVLNEANFDEALSIQPNMLIEFYAPWCGHCKKLAPEYAKAAQKLAKNNPPIRIAKVDATANTELAKKYKVEGYPTLKYFVNKTPIEYTGGRTEDTIVSWILKKNTPTVSFFSNSVDLKNFIDLYKVVVVLFANKDSEKVGIIEVVGKSFDSVTFAVATDAESAAEYGVSDSGLIILKKFDDKRADFQGKFNNAEITKFINEHRFPWVMPFGDDAIELIFKKSSPGLFLFCSSYSEFQNAMETLSKEFKGTLAFTWADLKSKDNSKLSEHLGIVGSDQPTSVIVDPRGGDNKKYRFSGQVSYDSLKEFINNWTSKKLEPYLKTQDVPQNSYDGSVRVLVGKNFEEVVFDKEKDVLVEFYAPWCGHCKKLAPEYEKLAEELKGIPSVVIAKMDSTVNEAKGVAIKGFPTLKFYRANNKSPMDYSGDRNFDGLLKFVKDNASIKFETTQKVDL</sequence>
<dbReference type="NCBIfam" id="TIGR01130">
    <property type="entry name" value="ER_PDI_fam"/>
    <property type="match status" value="1"/>
</dbReference>
<dbReference type="EMBL" id="MPUH01001450">
    <property type="protein sequence ID" value="OMJ67705.1"/>
    <property type="molecule type" value="Genomic_DNA"/>
</dbReference>
<evidence type="ECO:0000256" key="12">
    <source>
        <dbReference type="RuleBase" id="RU004208"/>
    </source>
</evidence>
<feature type="chain" id="PRO_5010005371" description="Protein disulfide-isomerase" evidence="13">
    <location>
        <begin position="18"/>
        <end position="475"/>
    </location>
</feature>
<accession>A0A1R2ATB7</accession>
<dbReference type="PANTHER" id="PTHR18929">
    <property type="entry name" value="PROTEIN DISULFIDE ISOMERASE"/>
    <property type="match status" value="1"/>
</dbReference>
<keyword evidence="7" id="KW-0256">Endoplasmic reticulum</keyword>
<dbReference type="SUPFAM" id="SSF52833">
    <property type="entry name" value="Thioredoxin-like"/>
    <property type="match status" value="4"/>
</dbReference>
<keyword evidence="16" id="KW-1185">Reference proteome</keyword>
<feature type="domain" description="Thioredoxin" evidence="14">
    <location>
        <begin position="7"/>
        <end position="130"/>
    </location>
</feature>
<keyword evidence="5 13" id="KW-0732">Signal</keyword>
<dbReference type="PROSITE" id="PS51352">
    <property type="entry name" value="THIOREDOXIN_2"/>
    <property type="match status" value="2"/>
</dbReference>
<evidence type="ECO:0000256" key="6">
    <source>
        <dbReference type="ARBA" id="ARBA00022737"/>
    </source>
</evidence>
<protein>
    <recommendedName>
        <fullName evidence="4 13">Protein disulfide-isomerase</fullName>
        <ecNumber evidence="4 13">5.3.4.1</ecNumber>
    </recommendedName>
</protein>
<dbReference type="GO" id="GO:0003756">
    <property type="term" value="F:protein disulfide isomerase activity"/>
    <property type="evidence" value="ECO:0007669"/>
    <property type="project" value="UniProtKB-EC"/>
</dbReference>
<comment type="caution">
    <text evidence="15">The sequence shown here is derived from an EMBL/GenBank/DDBJ whole genome shotgun (WGS) entry which is preliminary data.</text>
</comment>
<comment type="catalytic activity">
    <reaction evidence="1 13">
        <text>Catalyzes the rearrangement of -S-S- bonds in proteins.</text>
        <dbReference type="EC" id="5.3.4.1"/>
    </reaction>
</comment>
<dbReference type="GO" id="GO:0034976">
    <property type="term" value="P:response to endoplasmic reticulum stress"/>
    <property type="evidence" value="ECO:0007669"/>
    <property type="project" value="TreeGrafter"/>
</dbReference>
<dbReference type="PRINTS" id="PR00421">
    <property type="entry name" value="THIOREDOXIN"/>
</dbReference>
<comment type="similarity">
    <text evidence="3 12">Belongs to the protein disulfide isomerase family.</text>
</comment>
<dbReference type="CDD" id="cd02981">
    <property type="entry name" value="PDI_b_family"/>
    <property type="match status" value="1"/>
</dbReference>
<feature type="disulfide bond" description="Redox-active" evidence="11">
    <location>
        <begin position="52"/>
        <end position="55"/>
    </location>
</feature>
<dbReference type="PROSITE" id="PS00194">
    <property type="entry name" value="THIOREDOXIN_1"/>
    <property type="match status" value="2"/>
</dbReference>
<evidence type="ECO:0000256" key="1">
    <source>
        <dbReference type="ARBA" id="ARBA00001182"/>
    </source>
</evidence>
<evidence type="ECO:0000256" key="11">
    <source>
        <dbReference type="PIRSR" id="PIRSR605792-51"/>
    </source>
</evidence>
<dbReference type="InterPro" id="IPR017937">
    <property type="entry name" value="Thioredoxin_CS"/>
</dbReference>
<feature type="domain" description="Thioredoxin" evidence="14">
    <location>
        <begin position="341"/>
        <end position="464"/>
    </location>
</feature>
<dbReference type="GO" id="GO:0006457">
    <property type="term" value="P:protein folding"/>
    <property type="evidence" value="ECO:0007669"/>
    <property type="project" value="TreeGrafter"/>
</dbReference>
<dbReference type="InterPro" id="IPR036249">
    <property type="entry name" value="Thioredoxin-like_sf"/>
</dbReference>
<dbReference type="PANTHER" id="PTHR18929:SF240">
    <property type="entry name" value="PROTEIN DISULFIDE-ISOMERASE"/>
    <property type="match status" value="1"/>
</dbReference>
<dbReference type="GO" id="GO:0005788">
    <property type="term" value="C:endoplasmic reticulum lumen"/>
    <property type="evidence" value="ECO:0007669"/>
    <property type="project" value="UniProtKB-SubCell"/>
</dbReference>
<dbReference type="Pfam" id="PF13848">
    <property type="entry name" value="Thioredoxin_6"/>
    <property type="match status" value="1"/>
</dbReference>
<evidence type="ECO:0000256" key="2">
    <source>
        <dbReference type="ARBA" id="ARBA00004319"/>
    </source>
</evidence>
<dbReference type="AlphaFoldDB" id="A0A1R2ATB7"/>
<name>A0A1R2ATB7_9CILI</name>
<dbReference type="CDD" id="cd02995">
    <property type="entry name" value="PDI_a_PDI_a'_C"/>
    <property type="match status" value="1"/>
</dbReference>
<dbReference type="Gene3D" id="3.40.30.10">
    <property type="entry name" value="Glutaredoxin"/>
    <property type="match status" value="4"/>
</dbReference>
<evidence type="ECO:0000256" key="5">
    <source>
        <dbReference type="ARBA" id="ARBA00022729"/>
    </source>
</evidence>
<feature type="signal peptide" evidence="13">
    <location>
        <begin position="1"/>
        <end position="17"/>
    </location>
</feature>
<organism evidence="15 16">
    <name type="scientific">Stentor coeruleus</name>
    <dbReference type="NCBI Taxonomy" id="5963"/>
    <lineage>
        <taxon>Eukaryota</taxon>
        <taxon>Sar</taxon>
        <taxon>Alveolata</taxon>
        <taxon>Ciliophora</taxon>
        <taxon>Postciliodesmatophora</taxon>
        <taxon>Heterotrichea</taxon>
        <taxon>Heterotrichida</taxon>
        <taxon>Stentoridae</taxon>
        <taxon>Stentor</taxon>
    </lineage>
</organism>
<keyword evidence="10 11" id="KW-0676">Redox-active center</keyword>
<dbReference type="FunFam" id="3.40.30.10:FF:000027">
    <property type="entry name" value="protein disulfide-isomerase A2"/>
    <property type="match status" value="1"/>
</dbReference>
<evidence type="ECO:0000256" key="8">
    <source>
        <dbReference type="ARBA" id="ARBA00023157"/>
    </source>
</evidence>
<keyword evidence="8 11" id="KW-1015">Disulfide bond</keyword>